<name>A0A9W9LX83_9EURO</name>
<keyword evidence="2" id="KW-0732">Signal</keyword>
<reference evidence="3" key="2">
    <citation type="journal article" date="2023" name="IMA Fungus">
        <title>Comparative genomic study of the Penicillium genus elucidates a diverse pangenome and 15 lateral gene transfer events.</title>
        <authorList>
            <person name="Petersen C."/>
            <person name="Sorensen T."/>
            <person name="Nielsen M.R."/>
            <person name="Sondergaard T.E."/>
            <person name="Sorensen J.L."/>
            <person name="Fitzpatrick D.A."/>
            <person name="Frisvad J.C."/>
            <person name="Nielsen K.L."/>
        </authorList>
    </citation>
    <scope>NUCLEOTIDE SEQUENCE</scope>
    <source>
        <strain evidence="3">IBT 21917</strain>
    </source>
</reference>
<organism evidence="3 4">
    <name type="scientific">Penicillium capsulatum</name>
    <dbReference type="NCBI Taxonomy" id="69766"/>
    <lineage>
        <taxon>Eukaryota</taxon>
        <taxon>Fungi</taxon>
        <taxon>Dikarya</taxon>
        <taxon>Ascomycota</taxon>
        <taxon>Pezizomycotina</taxon>
        <taxon>Eurotiomycetes</taxon>
        <taxon>Eurotiomycetidae</taxon>
        <taxon>Eurotiales</taxon>
        <taxon>Aspergillaceae</taxon>
        <taxon>Penicillium</taxon>
    </lineage>
</organism>
<feature type="chain" id="PRO_5040873431" evidence="2">
    <location>
        <begin position="19"/>
        <end position="146"/>
    </location>
</feature>
<feature type="signal peptide" evidence="2">
    <location>
        <begin position="1"/>
        <end position="18"/>
    </location>
</feature>
<gene>
    <name evidence="3" type="ORF">N7492_004150</name>
</gene>
<evidence type="ECO:0000313" key="3">
    <source>
        <dbReference type="EMBL" id="KAJ5180940.1"/>
    </source>
</evidence>
<comment type="caution">
    <text evidence="3">The sequence shown here is derived from an EMBL/GenBank/DDBJ whole genome shotgun (WGS) entry which is preliminary data.</text>
</comment>
<dbReference type="AlphaFoldDB" id="A0A9W9LX83"/>
<dbReference type="EMBL" id="JAPQKO010000002">
    <property type="protein sequence ID" value="KAJ5180940.1"/>
    <property type="molecule type" value="Genomic_DNA"/>
</dbReference>
<evidence type="ECO:0000256" key="1">
    <source>
        <dbReference type="SAM" id="MobiDB-lite"/>
    </source>
</evidence>
<evidence type="ECO:0000256" key="2">
    <source>
        <dbReference type="SAM" id="SignalP"/>
    </source>
</evidence>
<evidence type="ECO:0000313" key="4">
    <source>
        <dbReference type="Proteomes" id="UP001146351"/>
    </source>
</evidence>
<keyword evidence="4" id="KW-1185">Reference proteome</keyword>
<protein>
    <submittedName>
        <fullName evidence="3">Uncharacterized protein</fullName>
    </submittedName>
</protein>
<sequence length="146" mass="16160">MKWTTSFALLASAALSAAASIPGSGGTTRLEARGFKGSFEWRKGGDGKEFLLATCERLDHDGSHKWDGRLVKKKGGDDRRVCWVAPAKFPKVRIARNIKDYPDLPDWDTELFSCLPWSSPVPHGDDRERHGGCWKNNDPGEVPNHG</sequence>
<reference evidence="3" key="1">
    <citation type="submission" date="2022-11" db="EMBL/GenBank/DDBJ databases">
        <authorList>
            <person name="Petersen C."/>
        </authorList>
    </citation>
    <scope>NUCLEOTIDE SEQUENCE</scope>
    <source>
        <strain evidence="3">IBT 21917</strain>
    </source>
</reference>
<accession>A0A9W9LX83</accession>
<dbReference type="Proteomes" id="UP001146351">
    <property type="component" value="Unassembled WGS sequence"/>
</dbReference>
<feature type="region of interest" description="Disordered" evidence="1">
    <location>
        <begin position="123"/>
        <end position="146"/>
    </location>
</feature>
<proteinExistence type="predicted"/>